<dbReference type="UniPathway" id="UPA00031">
    <property type="reaction ID" value="UER00013"/>
</dbReference>
<dbReference type="InterPro" id="IPR010140">
    <property type="entry name" value="Histidinol_P_phosphatase_HisJ"/>
</dbReference>
<reference evidence="10 11" key="1">
    <citation type="submission" date="2012-01" db="EMBL/GenBank/DDBJ databases">
        <title>The Genome Sequence of Odoribacter laneus YIT 12061.</title>
        <authorList>
            <consortium name="The Broad Institute Genome Sequencing Platform"/>
            <person name="Earl A."/>
            <person name="Ward D."/>
            <person name="Feldgarden M."/>
            <person name="Gevers D."/>
            <person name="Morotomi M."/>
            <person name="Young S.K."/>
            <person name="Zeng Q."/>
            <person name="Gargeya S."/>
            <person name="Fitzgerald M."/>
            <person name="Haas B."/>
            <person name="Abouelleil A."/>
            <person name="Alvarado L."/>
            <person name="Arachchi H.M."/>
            <person name="Berlin A."/>
            <person name="Chapman S.B."/>
            <person name="Gearin G."/>
            <person name="Goldberg J."/>
            <person name="Griggs A."/>
            <person name="Gujja S."/>
            <person name="Hansen M."/>
            <person name="Heiman D."/>
            <person name="Howarth C."/>
            <person name="Larimer J."/>
            <person name="Lui A."/>
            <person name="MacDonald P.J.P."/>
            <person name="McCowen C."/>
            <person name="Montmayeur A."/>
            <person name="Murphy C."/>
            <person name="Neiman D."/>
            <person name="Pearson M."/>
            <person name="Priest M."/>
            <person name="Roberts A."/>
            <person name="Saif S."/>
            <person name="Shea T."/>
            <person name="Sisk P."/>
            <person name="Stolte C."/>
            <person name="Sykes S."/>
            <person name="Wortman J."/>
            <person name="Nusbaum C."/>
            <person name="Birren B."/>
        </authorList>
    </citation>
    <scope>NUCLEOTIDE SEQUENCE [LARGE SCALE GENOMIC DNA]</scope>
    <source>
        <strain evidence="10 11">YIT 12061</strain>
    </source>
</reference>
<comment type="catalytic activity">
    <reaction evidence="7 8">
        <text>L-histidinol phosphate + H2O = L-histidinol + phosphate</text>
        <dbReference type="Rhea" id="RHEA:14465"/>
        <dbReference type="ChEBI" id="CHEBI:15377"/>
        <dbReference type="ChEBI" id="CHEBI:43474"/>
        <dbReference type="ChEBI" id="CHEBI:57699"/>
        <dbReference type="ChEBI" id="CHEBI:57980"/>
        <dbReference type="EC" id="3.1.3.15"/>
    </reaction>
</comment>
<dbReference type="InterPro" id="IPR004013">
    <property type="entry name" value="PHP_dom"/>
</dbReference>
<protein>
    <recommendedName>
        <fullName evidence="3 8">Histidinol-phosphatase</fullName>
        <shortName evidence="8">HolPase</shortName>
        <ecNumber evidence="3 8">3.1.3.15</ecNumber>
    </recommendedName>
</protein>
<organism evidence="10 11">
    <name type="scientific">Odoribacter laneus YIT 12061</name>
    <dbReference type="NCBI Taxonomy" id="742817"/>
    <lineage>
        <taxon>Bacteria</taxon>
        <taxon>Pseudomonadati</taxon>
        <taxon>Bacteroidota</taxon>
        <taxon>Bacteroidia</taxon>
        <taxon>Bacteroidales</taxon>
        <taxon>Odoribacteraceae</taxon>
        <taxon>Odoribacter</taxon>
    </lineage>
</organism>
<dbReference type="CDD" id="cd12110">
    <property type="entry name" value="PHP_HisPPase_Hisj_like"/>
    <property type="match status" value="1"/>
</dbReference>
<dbReference type="Pfam" id="PF02811">
    <property type="entry name" value="PHP"/>
    <property type="match status" value="1"/>
</dbReference>
<feature type="domain" description="PHP" evidence="9">
    <location>
        <begin position="1"/>
        <end position="189"/>
    </location>
</feature>
<evidence type="ECO:0000256" key="8">
    <source>
        <dbReference type="RuleBase" id="RU366003"/>
    </source>
</evidence>
<evidence type="ECO:0000256" key="1">
    <source>
        <dbReference type="ARBA" id="ARBA00004970"/>
    </source>
</evidence>
<keyword evidence="6 8" id="KW-0368">Histidine biosynthesis</keyword>
<dbReference type="Gene3D" id="3.20.20.140">
    <property type="entry name" value="Metal-dependent hydrolases"/>
    <property type="match status" value="1"/>
</dbReference>
<dbReference type="GO" id="GO:0004401">
    <property type="term" value="F:histidinol-phosphatase activity"/>
    <property type="evidence" value="ECO:0007669"/>
    <property type="project" value="UniProtKB-UniRule"/>
</dbReference>
<keyword evidence="5 8" id="KW-0378">Hydrolase</keyword>
<evidence type="ECO:0000256" key="6">
    <source>
        <dbReference type="ARBA" id="ARBA00023102"/>
    </source>
</evidence>
<evidence type="ECO:0000256" key="2">
    <source>
        <dbReference type="ARBA" id="ARBA00009152"/>
    </source>
</evidence>
<dbReference type="PANTHER" id="PTHR21039">
    <property type="entry name" value="HISTIDINOL PHOSPHATASE-RELATED"/>
    <property type="match status" value="1"/>
</dbReference>
<dbReference type="AlphaFoldDB" id="H1DET5"/>
<dbReference type="STRING" id="742817.HMPREF9449_00771"/>
<dbReference type="SUPFAM" id="SSF89550">
    <property type="entry name" value="PHP domain-like"/>
    <property type="match status" value="1"/>
</dbReference>
<evidence type="ECO:0000313" key="10">
    <source>
        <dbReference type="EMBL" id="EHP49577.1"/>
    </source>
</evidence>
<keyword evidence="11" id="KW-1185">Reference proteome</keyword>
<evidence type="ECO:0000256" key="5">
    <source>
        <dbReference type="ARBA" id="ARBA00022801"/>
    </source>
</evidence>
<comment type="pathway">
    <text evidence="1 8">Amino-acid biosynthesis; L-histidine biosynthesis; L-histidine from 5-phospho-alpha-D-ribose 1-diphosphate: step 8/9.</text>
</comment>
<dbReference type="InterPro" id="IPR016195">
    <property type="entry name" value="Pol/histidinol_Pase-like"/>
</dbReference>
<proteinExistence type="inferred from homology"/>
<evidence type="ECO:0000313" key="11">
    <source>
        <dbReference type="Proteomes" id="UP000004892"/>
    </source>
</evidence>
<dbReference type="PANTHER" id="PTHR21039:SF0">
    <property type="entry name" value="HISTIDINOL-PHOSPHATASE"/>
    <property type="match status" value="1"/>
</dbReference>
<evidence type="ECO:0000256" key="3">
    <source>
        <dbReference type="ARBA" id="ARBA00013085"/>
    </source>
</evidence>
<evidence type="ECO:0000256" key="7">
    <source>
        <dbReference type="ARBA" id="ARBA00049158"/>
    </source>
</evidence>
<dbReference type="Proteomes" id="UP000004892">
    <property type="component" value="Unassembled WGS sequence"/>
</dbReference>
<keyword evidence="4 8" id="KW-0028">Amino-acid biosynthesis</keyword>
<dbReference type="GO" id="GO:0000105">
    <property type="term" value="P:L-histidine biosynthetic process"/>
    <property type="evidence" value="ECO:0007669"/>
    <property type="project" value="UniProtKB-UniRule"/>
</dbReference>
<dbReference type="NCBIfam" id="TIGR01856">
    <property type="entry name" value="hisJ_fam"/>
    <property type="match status" value="1"/>
</dbReference>
<dbReference type="PATRIC" id="fig|742817.3.peg.823"/>
<gene>
    <name evidence="10" type="ORF">HMPREF9449_00771</name>
</gene>
<evidence type="ECO:0000259" key="9">
    <source>
        <dbReference type="Pfam" id="PF02811"/>
    </source>
</evidence>
<name>H1DET5_9BACT</name>
<accession>H1DET5</accession>
<evidence type="ECO:0000256" key="4">
    <source>
        <dbReference type="ARBA" id="ARBA00022605"/>
    </source>
</evidence>
<dbReference type="HOGENOM" id="CLU_054611_2_1_10"/>
<comment type="caution">
    <text evidence="10">The sequence shown here is derived from an EMBL/GenBank/DDBJ whole genome shotgun (WGS) entry which is preliminary data.</text>
</comment>
<comment type="similarity">
    <text evidence="2 8">Belongs to the PHP hydrolase family. HisK subfamily.</text>
</comment>
<dbReference type="EC" id="3.1.3.15" evidence="3 8"/>
<dbReference type="eggNOG" id="COG1387">
    <property type="taxonomic scope" value="Bacteria"/>
</dbReference>
<dbReference type="GO" id="GO:0005737">
    <property type="term" value="C:cytoplasm"/>
    <property type="evidence" value="ECO:0007669"/>
    <property type="project" value="TreeGrafter"/>
</dbReference>
<dbReference type="EMBL" id="ADMC01000010">
    <property type="protein sequence ID" value="EHP49577.1"/>
    <property type="molecule type" value="Genomic_DNA"/>
</dbReference>
<sequence>MEEFVEAAVRQGFTAYGISSHAPLPFSTFWTLNRTKVPAYLAEFRRLKKKYKEEIELYVGMEIDYLNPEQHPATDYFQHLPLDYRIGSVHLIYTPAGQIIDTDTSPENFRKLWKEKFQGDLRRLLETYFEASMRLVEAGGFDFVGHANKIFYNAEQSCPGITEEDWYKKKLSDFFVFVAEKGLMVEINTKAYIQKGCFFPSIRDWKILQELQIPLVVNSDAHRPELIHAGRAEALQQLKEKGFKTVMELREGKWQEMPIV</sequence>